<dbReference type="InterPro" id="IPR029058">
    <property type="entry name" value="AB_hydrolase_fold"/>
</dbReference>
<keyword evidence="1" id="KW-0378">Hydrolase</keyword>
<gene>
    <name evidence="3" type="ORF">KB449_05905</name>
</gene>
<evidence type="ECO:0000313" key="4">
    <source>
        <dbReference type="Proteomes" id="UP001161691"/>
    </source>
</evidence>
<dbReference type="EMBL" id="JAGRPV010000001">
    <property type="protein sequence ID" value="MDI4644487.1"/>
    <property type="molecule type" value="Genomic_DNA"/>
</dbReference>
<reference evidence="3" key="1">
    <citation type="submission" date="2023-04" db="EMBL/GenBank/DDBJ databases">
        <title>Comparative genomic analysis of Cohnella hashimotonis sp. nov., isolated from the International Space Station.</title>
        <authorList>
            <person name="Venkateswaran K."/>
            <person name="Simpson A."/>
        </authorList>
    </citation>
    <scope>NUCLEOTIDE SEQUENCE</scope>
    <source>
        <strain evidence="3">F6_2S_P_1</strain>
    </source>
</reference>
<organism evidence="3 4">
    <name type="scientific">Cohnella hashimotonis</name>
    <dbReference type="NCBI Taxonomy" id="2826895"/>
    <lineage>
        <taxon>Bacteria</taxon>
        <taxon>Bacillati</taxon>
        <taxon>Bacillota</taxon>
        <taxon>Bacilli</taxon>
        <taxon>Bacillales</taxon>
        <taxon>Paenibacillaceae</taxon>
        <taxon>Cohnella</taxon>
    </lineage>
</organism>
<dbReference type="RefSeq" id="WP_282907487.1">
    <property type="nucleotide sequence ID" value="NZ_JAGRPV010000001.1"/>
</dbReference>
<dbReference type="PANTHER" id="PTHR22946:SF9">
    <property type="entry name" value="POLYKETIDE TRANSFERASE AF380"/>
    <property type="match status" value="1"/>
</dbReference>
<proteinExistence type="predicted"/>
<evidence type="ECO:0000259" key="2">
    <source>
        <dbReference type="Pfam" id="PF01738"/>
    </source>
</evidence>
<dbReference type="Gene3D" id="3.40.50.1820">
    <property type="entry name" value="alpha/beta hydrolase"/>
    <property type="match status" value="1"/>
</dbReference>
<evidence type="ECO:0000256" key="1">
    <source>
        <dbReference type="ARBA" id="ARBA00022801"/>
    </source>
</evidence>
<feature type="domain" description="Dienelactone hydrolase" evidence="2">
    <location>
        <begin position="82"/>
        <end position="224"/>
    </location>
</feature>
<comment type="caution">
    <text evidence="3">The sequence shown here is derived from an EMBL/GenBank/DDBJ whole genome shotgun (WGS) entry which is preliminary data.</text>
</comment>
<protein>
    <submittedName>
        <fullName evidence="3">Prolyl oligopeptidase family serine peptidase</fullName>
    </submittedName>
</protein>
<sequence length="421" mass="44759">MNDFIDSRDSLESFDSLDSLAGGKRLFDRDSPVYRMPAVTACPELDYRSASGDIVKALYFRGLDYLGRPTRVFAYMSVPAEASDASPVPAVVLVHGGLGTAFAEWADKWRALGYAAIAIDTEGNKPIAPGSWDYERDDSELAGPKGDPTFATIGRPLSEQWMYFAVAKALLAGTILRADDRIDGGKIGIVGISWGGFIASLAIGQDDRFAFAVPVYGSGYLQESHGDFRSKMAPDPIASLWDPSVYLDAVAMPTLWLNGDLDYAFSPDATSKSAAATGGSLCLLPDMGHGHAEGWAPSEIYQFADGVTKGGPGLIRIVRQPAALAGRGIELAFKSPSGVSVTQAYVRCSKSALSYAVDGENGACRATTPWVTVPAIVDELSGTIRAEPPPATQLYYVNIVGTDGARSFTVSSQLVQLEGTR</sequence>
<evidence type="ECO:0000313" key="3">
    <source>
        <dbReference type="EMBL" id="MDI4644487.1"/>
    </source>
</evidence>
<dbReference type="Pfam" id="PF01738">
    <property type="entry name" value="DLH"/>
    <property type="match status" value="1"/>
</dbReference>
<dbReference type="InterPro" id="IPR002925">
    <property type="entry name" value="Dienelactn_hydro"/>
</dbReference>
<dbReference type="SUPFAM" id="SSF53474">
    <property type="entry name" value="alpha/beta-Hydrolases"/>
    <property type="match status" value="1"/>
</dbReference>
<dbReference type="Proteomes" id="UP001161691">
    <property type="component" value="Unassembled WGS sequence"/>
</dbReference>
<dbReference type="InterPro" id="IPR050261">
    <property type="entry name" value="FrsA_esterase"/>
</dbReference>
<dbReference type="PANTHER" id="PTHR22946">
    <property type="entry name" value="DIENELACTONE HYDROLASE DOMAIN-CONTAINING PROTEIN-RELATED"/>
    <property type="match status" value="1"/>
</dbReference>
<keyword evidence="4" id="KW-1185">Reference proteome</keyword>
<name>A0ABT6TF60_9BACL</name>
<accession>A0ABT6TF60</accession>